<proteinExistence type="predicted"/>
<dbReference type="InterPro" id="IPR008042">
    <property type="entry name" value="Retrotrans_Pao"/>
</dbReference>
<organism evidence="1 2">
    <name type="scientific">Elysia chlorotica</name>
    <name type="common">Eastern emerald elysia</name>
    <name type="synonym">Sea slug</name>
    <dbReference type="NCBI Taxonomy" id="188477"/>
    <lineage>
        <taxon>Eukaryota</taxon>
        <taxon>Metazoa</taxon>
        <taxon>Spiralia</taxon>
        <taxon>Lophotrochozoa</taxon>
        <taxon>Mollusca</taxon>
        <taxon>Gastropoda</taxon>
        <taxon>Heterobranchia</taxon>
        <taxon>Euthyneura</taxon>
        <taxon>Panpulmonata</taxon>
        <taxon>Sacoglossa</taxon>
        <taxon>Placobranchoidea</taxon>
        <taxon>Plakobranchidae</taxon>
        <taxon>Elysia</taxon>
    </lineage>
</organism>
<comment type="caution">
    <text evidence="1">The sequence shown here is derived from an EMBL/GenBank/DDBJ whole genome shotgun (WGS) entry which is preliminary data.</text>
</comment>
<sequence>MYTKRSLLSLIARQFDPLGFLSPFTISLKILFQQVWKRGLEWDSILPPEFQDEIEMWTAGLKDIGCWEIPRRLKNFGWGETKNKQLQVSVDGSEKAYGACVYLTCSDDHDVQMRLLTSKVSVAPITKVTLPRLELLAALMGARLVKFSRKALELPKDTPYICWTDSKISLAWIQGEPNRWKQFVRNRVEEIQSLTNPSSWRHIPGKENPADLLTRGVKANLLTNSDLWLQGPRGAPSAVQNSAIEEEIDLIEEEISPQVMCSVAVAEIPLIDYGKFSRFERLLRVSSLVLRFIENLKSKVQNSVFRDQGQLKYRHYPPAHTFPVPTVGQELARPIPPGVHVQRLET</sequence>
<dbReference type="STRING" id="188477.A0A3S1B1Z5"/>
<dbReference type="Gene3D" id="3.30.420.10">
    <property type="entry name" value="Ribonuclease H-like superfamily/Ribonuclease H"/>
    <property type="match status" value="1"/>
</dbReference>
<protein>
    <recommendedName>
        <fullName evidence="3">Pao retrotransposon peptidase</fullName>
    </recommendedName>
</protein>
<name>A0A3S1B1Z5_ELYCH</name>
<dbReference type="InterPro" id="IPR036397">
    <property type="entry name" value="RNaseH_sf"/>
</dbReference>
<dbReference type="Proteomes" id="UP000271974">
    <property type="component" value="Unassembled WGS sequence"/>
</dbReference>
<reference evidence="1 2" key="1">
    <citation type="submission" date="2019-01" db="EMBL/GenBank/DDBJ databases">
        <title>A draft genome assembly of the solar-powered sea slug Elysia chlorotica.</title>
        <authorList>
            <person name="Cai H."/>
            <person name="Li Q."/>
            <person name="Fang X."/>
            <person name="Li J."/>
            <person name="Curtis N.E."/>
            <person name="Altenburger A."/>
            <person name="Shibata T."/>
            <person name="Feng M."/>
            <person name="Maeda T."/>
            <person name="Schwartz J.A."/>
            <person name="Shigenobu S."/>
            <person name="Lundholm N."/>
            <person name="Nishiyama T."/>
            <person name="Yang H."/>
            <person name="Hasebe M."/>
            <person name="Li S."/>
            <person name="Pierce S.K."/>
            <person name="Wang J."/>
        </authorList>
    </citation>
    <scope>NUCLEOTIDE SEQUENCE [LARGE SCALE GENOMIC DNA]</scope>
    <source>
        <strain evidence="1">EC2010</strain>
        <tissue evidence="1">Whole organism of an adult</tissue>
    </source>
</reference>
<dbReference type="Pfam" id="PF05380">
    <property type="entry name" value="Peptidase_A17"/>
    <property type="match status" value="1"/>
</dbReference>
<dbReference type="InterPro" id="IPR012337">
    <property type="entry name" value="RNaseH-like_sf"/>
</dbReference>
<dbReference type="OrthoDB" id="6156325at2759"/>
<evidence type="ECO:0000313" key="1">
    <source>
        <dbReference type="EMBL" id="RUS69942.1"/>
    </source>
</evidence>
<dbReference type="PANTHER" id="PTHR47331">
    <property type="entry name" value="PHD-TYPE DOMAIN-CONTAINING PROTEIN"/>
    <property type="match status" value="1"/>
</dbReference>
<dbReference type="AlphaFoldDB" id="A0A3S1B1Z5"/>
<dbReference type="GO" id="GO:0003676">
    <property type="term" value="F:nucleic acid binding"/>
    <property type="evidence" value="ECO:0007669"/>
    <property type="project" value="InterPro"/>
</dbReference>
<accession>A0A3S1B1Z5</accession>
<keyword evidence="2" id="KW-1185">Reference proteome</keyword>
<dbReference type="EMBL" id="RQTK01001530">
    <property type="protein sequence ID" value="RUS69942.1"/>
    <property type="molecule type" value="Genomic_DNA"/>
</dbReference>
<gene>
    <name evidence="1" type="ORF">EGW08_022298</name>
</gene>
<evidence type="ECO:0008006" key="3">
    <source>
        <dbReference type="Google" id="ProtNLM"/>
    </source>
</evidence>
<evidence type="ECO:0000313" key="2">
    <source>
        <dbReference type="Proteomes" id="UP000271974"/>
    </source>
</evidence>
<dbReference type="SUPFAM" id="SSF53098">
    <property type="entry name" value="Ribonuclease H-like"/>
    <property type="match status" value="1"/>
</dbReference>